<dbReference type="CDD" id="cd01085">
    <property type="entry name" value="APP"/>
    <property type="match status" value="1"/>
</dbReference>
<dbReference type="SUPFAM" id="SSF55920">
    <property type="entry name" value="Creatinase/aminopeptidase"/>
    <property type="match status" value="1"/>
</dbReference>
<keyword evidence="7" id="KW-0031">Aminopeptidase</keyword>
<dbReference type="Pfam" id="PF00557">
    <property type="entry name" value="Peptidase_M24"/>
    <property type="match status" value="1"/>
</dbReference>
<feature type="domain" description="Peptidase M24" evidence="4">
    <location>
        <begin position="312"/>
        <end position="527"/>
    </location>
</feature>
<dbReference type="InterPro" id="IPR050422">
    <property type="entry name" value="X-Pro_aminopeptidase_P"/>
</dbReference>
<dbReference type="Pfam" id="PF01321">
    <property type="entry name" value="Creatinase_N"/>
    <property type="match status" value="1"/>
</dbReference>
<feature type="domain" description="Creatinase N-terminal" evidence="5">
    <location>
        <begin position="7"/>
        <end position="133"/>
    </location>
</feature>
<comment type="caution">
    <text evidence="7">The sequence shown here is derived from an EMBL/GenBank/DDBJ whole genome shotgun (WGS) entry which is preliminary data.</text>
</comment>
<proteinExistence type="inferred from homology"/>
<keyword evidence="3" id="KW-0378">Hydrolase</keyword>
<name>A0ABQ0B1Y4_9FIRM</name>
<keyword evidence="7" id="KW-0645">Protease</keyword>
<dbReference type="InterPro" id="IPR033740">
    <property type="entry name" value="Pept_M24B"/>
</dbReference>
<dbReference type="InterPro" id="IPR032416">
    <property type="entry name" value="Peptidase_M24_C"/>
</dbReference>
<dbReference type="EMBL" id="BAABXL010000001">
    <property type="protein sequence ID" value="GAA6270277.1"/>
    <property type="molecule type" value="Genomic_DNA"/>
</dbReference>
<organism evidence="7 8">
    <name type="scientific">Enterocloster alcoholdehydrogenati</name>
    <dbReference type="NCBI Taxonomy" id="2547410"/>
    <lineage>
        <taxon>Bacteria</taxon>
        <taxon>Bacillati</taxon>
        <taxon>Bacillota</taxon>
        <taxon>Clostridia</taxon>
        <taxon>Lachnospirales</taxon>
        <taxon>Lachnospiraceae</taxon>
        <taxon>Enterocloster</taxon>
    </lineage>
</organism>
<evidence type="ECO:0000313" key="7">
    <source>
        <dbReference type="EMBL" id="GAA6270277.1"/>
    </source>
</evidence>
<dbReference type="RefSeq" id="WP_178302802.1">
    <property type="nucleotide sequence ID" value="NZ_BAABXL010000001.1"/>
</dbReference>
<dbReference type="InterPro" id="IPR000587">
    <property type="entry name" value="Creatinase_N"/>
</dbReference>
<reference evidence="7 8" key="1">
    <citation type="submission" date="2024-04" db="EMBL/GenBank/DDBJ databases">
        <title>Defined microbial consortia suppress multidrug-resistant proinflammatory Enterobacteriaceae via ecological control.</title>
        <authorList>
            <person name="Furuichi M."/>
            <person name="Kawaguchi T."/>
            <person name="Pust M."/>
            <person name="Yasuma K."/>
            <person name="Plichta D."/>
            <person name="Hasegawa N."/>
            <person name="Ohya T."/>
            <person name="Bhattarai S."/>
            <person name="Sasajima S."/>
            <person name="Aoto Y."/>
            <person name="Tuganbaev T."/>
            <person name="Yaginuma M."/>
            <person name="Ueda M."/>
            <person name="Okahashi N."/>
            <person name="Amafuji K."/>
            <person name="Kiridooshi Y."/>
            <person name="Sugita K."/>
            <person name="Strazar M."/>
            <person name="Skelly A."/>
            <person name="Suda W."/>
            <person name="Hattori M."/>
            <person name="Nakamoto N."/>
            <person name="Caballero S."/>
            <person name="Norman J."/>
            <person name="Olle B."/>
            <person name="Tanoue T."/>
            <person name="Arita M."/>
            <person name="Bucci V."/>
            <person name="Atarashi K."/>
            <person name="Xavier R."/>
            <person name="Honda K."/>
        </authorList>
    </citation>
    <scope>NUCLEOTIDE SEQUENCE [LARGE SCALE GENOMIC DNA]</scope>
    <source>
        <strain evidence="8">f13</strain>
    </source>
</reference>
<keyword evidence="8" id="KW-1185">Reference proteome</keyword>
<comment type="similarity">
    <text evidence="1">Belongs to the peptidase M24B family.</text>
</comment>
<evidence type="ECO:0000259" key="4">
    <source>
        <dbReference type="Pfam" id="PF00557"/>
    </source>
</evidence>
<dbReference type="Pfam" id="PF16189">
    <property type="entry name" value="Creatinase_N_2"/>
    <property type="match status" value="1"/>
</dbReference>
<gene>
    <name evidence="7" type="ORF">F130042H8_33370</name>
</gene>
<dbReference type="SUPFAM" id="SSF53092">
    <property type="entry name" value="Creatinase/prolidase N-terminal domain"/>
    <property type="match status" value="1"/>
</dbReference>
<evidence type="ECO:0000256" key="1">
    <source>
        <dbReference type="ARBA" id="ARBA00008766"/>
    </source>
</evidence>
<feature type="domain" description="Peptidase M24 C-terminal" evidence="6">
    <location>
        <begin position="537"/>
        <end position="597"/>
    </location>
</feature>
<dbReference type="InterPro" id="IPR036005">
    <property type="entry name" value="Creatinase/aminopeptidase-like"/>
</dbReference>
<dbReference type="GO" id="GO:0004177">
    <property type="term" value="F:aminopeptidase activity"/>
    <property type="evidence" value="ECO:0007669"/>
    <property type="project" value="UniProtKB-KW"/>
</dbReference>
<accession>A0ABQ0B1Y4</accession>
<evidence type="ECO:0000313" key="8">
    <source>
        <dbReference type="Proteomes" id="UP001600894"/>
    </source>
</evidence>
<dbReference type="Gene3D" id="3.90.230.10">
    <property type="entry name" value="Creatinase/methionine aminopeptidase superfamily"/>
    <property type="match status" value="1"/>
</dbReference>
<evidence type="ECO:0000256" key="3">
    <source>
        <dbReference type="ARBA" id="ARBA00022801"/>
    </source>
</evidence>
<dbReference type="Pfam" id="PF16188">
    <property type="entry name" value="Peptidase_M24_C"/>
    <property type="match status" value="1"/>
</dbReference>
<dbReference type="PANTHER" id="PTHR43763:SF6">
    <property type="entry name" value="XAA-PRO AMINOPEPTIDASE 1"/>
    <property type="match status" value="1"/>
</dbReference>
<sequence length="597" mass="67747">MHIIDERMEHLREKMRERQMDAYLVPTADFHESEYVGDHFTCRKFLTGFTGSAGTAVVTMDEACLWVDGRYFVQAAAQLKGTQVKMMKMGQEGVPSVSEYLETHVPRGGCLGFDGRVVNSLTGLGLEKSLKDKNARIACTEDLVGMIWEDRPELSAEPAWVLEEKYAGKAAADKIAKLRKTMEKVHATVHVLTSLDDIAWLLNIRGNDIAYNPVVLSYVMVTMDEVRLFINEKVLDGRIREYLNGLGVKVLPYNDIYKEAGALQGEKVLFEKERGNYALYQAMAGKNEIIDQMNPTSQAKAEKNPVEVENEKKAHIKDGVAVTRFIYWLKHQIGKEPVSEISAQEKLESFRKEQEGYLEPSFGTISAYGSNAAMCHYSATEESNTMLEPRSFYLVDSGGQYYEGTTDITRTISLGELTEEEKEHFTLVLISMLRLQAVRFLYGCRGLSLDYVAREPFWSRGLNFDHGTGHGVGYLLNVHERPNGIRYKMVPERHDNGILEEGMITSDEPGLYIEGKHGIRTENLILCVKDEKNEYGQFMKFEFLTFVPIDVDAVDKSLMTERDVELFNTYHAQVYEKISPYLEGDEKEWLKKVTAAI</sequence>
<dbReference type="InterPro" id="IPR000994">
    <property type="entry name" value="Pept_M24"/>
</dbReference>
<dbReference type="Proteomes" id="UP001600894">
    <property type="component" value="Unassembled WGS sequence"/>
</dbReference>
<evidence type="ECO:0000259" key="5">
    <source>
        <dbReference type="Pfam" id="PF01321"/>
    </source>
</evidence>
<evidence type="ECO:0000259" key="6">
    <source>
        <dbReference type="Pfam" id="PF16188"/>
    </source>
</evidence>
<protein>
    <submittedName>
        <fullName evidence="7">Aminopeptidase P family protein</fullName>
    </submittedName>
</protein>
<evidence type="ECO:0000256" key="2">
    <source>
        <dbReference type="ARBA" id="ARBA00022723"/>
    </source>
</evidence>
<keyword evidence="2" id="KW-0479">Metal-binding</keyword>
<dbReference type="InterPro" id="IPR029149">
    <property type="entry name" value="Creatin/AminoP/Spt16_N"/>
</dbReference>
<dbReference type="Gene3D" id="3.40.350.10">
    <property type="entry name" value="Creatinase/prolidase N-terminal domain"/>
    <property type="match status" value="2"/>
</dbReference>
<dbReference type="PANTHER" id="PTHR43763">
    <property type="entry name" value="XAA-PRO AMINOPEPTIDASE 1"/>
    <property type="match status" value="1"/>
</dbReference>